<dbReference type="AlphaFoldDB" id="A0A220VCP2"/>
<feature type="transmembrane region" description="Helical" evidence="1">
    <location>
        <begin position="105"/>
        <end position="128"/>
    </location>
</feature>
<gene>
    <name evidence="2" type="ORF">CF386_02815</name>
</gene>
<dbReference type="EMBL" id="CP022355">
    <property type="protein sequence ID" value="ASK78051.1"/>
    <property type="molecule type" value="Genomic_DNA"/>
</dbReference>
<name>A0A220VCP2_9GAMM</name>
<keyword evidence="1" id="KW-0812">Transmembrane</keyword>
<accession>A0A220VCP2</accession>
<protein>
    <submittedName>
        <fullName evidence="2">Uncharacterized protein</fullName>
    </submittedName>
</protein>
<keyword evidence="3" id="KW-1185">Reference proteome</keyword>
<proteinExistence type="predicted"/>
<organism evidence="2 3">
    <name type="scientific">Paraphotobacterium marinum</name>
    <dbReference type="NCBI Taxonomy" id="1755811"/>
    <lineage>
        <taxon>Bacteria</taxon>
        <taxon>Pseudomonadati</taxon>
        <taxon>Pseudomonadota</taxon>
        <taxon>Gammaproteobacteria</taxon>
        <taxon>Vibrionales</taxon>
        <taxon>Vibrionaceae</taxon>
        <taxon>Paraphotobacterium</taxon>
    </lineage>
</organism>
<reference evidence="2 3" key="1">
    <citation type="journal article" date="2016" name="Int. J. Syst. Evol. Microbiol.">
        <title>Paraphotobacterium marinum gen. nov., sp. nov., a member of the family Vibrionaceae, isolated from surface seawater.</title>
        <authorList>
            <person name="Huang Z."/>
            <person name="Dong C."/>
            <person name="Shao Z."/>
        </authorList>
    </citation>
    <scope>NUCLEOTIDE SEQUENCE [LARGE SCALE GENOMIC DNA]</scope>
    <source>
        <strain evidence="2 3">NSCS20N07D</strain>
    </source>
</reference>
<feature type="transmembrane region" description="Helical" evidence="1">
    <location>
        <begin position="12"/>
        <end position="39"/>
    </location>
</feature>
<evidence type="ECO:0000313" key="3">
    <source>
        <dbReference type="Proteomes" id="UP000242175"/>
    </source>
</evidence>
<keyword evidence="1" id="KW-1133">Transmembrane helix</keyword>
<feature type="transmembrane region" description="Helical" evidence="1">
    <location>
        <begin position="54"/>
        <end position="72"/>
    </location>
</feature>
<evidence type="ECO:0000313" key="2">
    <source>
        <dbReference type="EMBL" id="ASK78051.1"/>
    </source>
</evidence>
<dbReference type="Proteomes" id="UP000242175">
    <property type="component" value="Chromosome large"/>
</dbReference>
<dbReference type="RefSeq" id="WP_089072961.1">
    <property type="nucleotide sequence ID" value="NZ_CP022355.1"/>
</dbReference>
<keyword evidence="1" id="KW-0472">Membrane</keyword>
<dbReference type="KEGG" id="pmai:CF386_02815"/>
<sequence>MQIKNQLVNISIFITLSFFVFFGRGYGLYFLLCLTSLILLKDSWPKNFNKDQKLIIFTVLLFFLSHLIQIIFNGDNVSVLDTSWRTFFIISIILVINNFKPSVNLLFSSILSSAFFAILSGCLLIYLANHYHIYWQRFYVFEIRNHSEIPHLVYNFFHNWMPIQTGGMLASLFYL</sequence>
<evidence type="ECO:0000256" key="1">
    <source>
        <dbReference type="SAM" id="Phobius"/>
    </source>
</evidence>
<feature type="transmembrane region" description="Helical" evidence="1">
    <location>
        <begin position="84"/>
        <end position="99"/>
    </location>
</feature>